<protein>
    <recommendedName>
        <fullName evidence="2">Myb/SANT-like domain-containing protein</fullName>
    </recommendedName>
</protein>
<evidence type="ECO:0000256" key="1">
    <source>
        <dbReference type="SAM" id="MobiDB-lite"/>
    </source>
</evidence>
<dbReference type="EMBL" id="CM029041">
    <property type="protein sequence ID" value="KAG2627864.1"/>
    <property type="molecule type" value="Genomic_DNA"/>
</dbReference>
<dbReference type="Proteomes" id="UP000823388">
    <property type="component" value="Chromosome 3K"/>
</dbReference>
<gene>
    <name evidence="3" type="ORF">PVAP13_3KG264695</name>
</gene>
<dbReference type="Pfam" id="PF12776">
    <property type="entry name" value="Myb_DNA-bind_3"/>
    <property type="match status" value="1"/>
</dbReference>
<organism evidence="3 4">
    <name type="scientific">Panicum virgatum</name>
    <name type="common">Blackwell switchgrass</name>
    <dbReference type="NCBI Taxonomy" id="38727"/>
    <lineage>
        <taxon>Eukaryota</taxon>
        <taxon>Viridiplantae</taxon>
        <taxon>Streptophyta</taxon>
        <taxon>Embryophyta</taxon>
        <taxon>Tracheophyta</taxon>
        <taxon>Spermatophyta</taxon>
        <taxon>Magnoliopsida</taxon>
        <taxon>Liliopsida</taxon>
        <taxon>Poales</taxon>
        <taxon>Poaceae</taxon>
        <taxon>PACMAD clade</taxon>
        <taxon>Panicoideae</taxon>
        <taxon>Panicodae</taxon>
        <taxon>Paniceae</taxon>
        <taxon>Panicinae</taxon>
        <taxon>Panicum</taxon>
        <taxon>Panicum sect. Hiantes</taxon>
    </lineage>
</organism>
<dbReference type="AlphaFoldDB" id="A0A8T0V389"/>
<keyword evidence="4" id="KW-1185">Reference proteome</keyword>
<proteinExistence type="predicted"/>
<feature type="region of interest" description="Disordered" evidence="1">
    <location>
        <begin position="114"/>
        <end position="175"/>
    </location>
</feature>
<feature type="non-terminal residue" evidence="3">
    <location>
        <position position="1"/>
    </location>
</feature>
<name>A0A8T0V389_PANVG</name>
<dbReference type="InterPro" id="IPR024752">
    <property type="entry name" value="Myb/SANT-like_dom"/>
</dbReference>
<feature type="domain" description="Myb/SANT-like" evidence="2">
    <location>
        <begin position="18"/>
        <end position="77"/>
    </location>
</feature>
<comment type="caution">
    <text evidence="3">The sequence shown here is derived from an EMBL/GenBank/DDBJ whole genome shotgun (WGS) entry which is preliminary data.</text>
</comment>
<reference evidence="3" key="1">
    <citation type="submission" date="2020-05" db="EMBL/GenBank/DDBJ databases">
        <title>WGS assembly of Panicum virgatum.</title>
        <authorList>
            <person name="Lovell J.T."/>
            <person name="Jenkins J."/>
            <person name="Shu S."/>
            <person name="Juenger T.E."/>
            <person name="Schmutz J."/>
        </authorList>
    </citation>
    <scope>NUCLEOTIDE SEQUENCE</scope>
    <source>
        <strain evidence="3">AP13</strain>
    </source>
</reference>
<evidence type="ECO:0000313" key="4">
    <source>
        <dbReference type="Proteomes" id="UP000823388"/>
    </source>
</evidence>
<feature type="compositionally biased region" description="Polar residues" evidence="1">
    <location>
        <begin position="125"/>
        <end position="138"/>
    </location>
</feature>
<dbReference type="PANTHER" id="PTHR47069:SF9">
    <property type="entry name" value="MYB_SANT-LIKE DOMAIN-CONTAINING PROTEIN"/>
    <property type="match status" value="1"/>
</dbReference>
<evidence type="ECO:0000259" key="2">
    <source>
        <dbReference type="Pfam" id="PF12776"/>
    </source>
</evidence>
<dbReference type="PANTHER" id="PTHR47069">
    <property type="match status" value="1"/>
</dbReference>
<accession>A0A8T0V389</accession>
<sequence length="264" mass="29645">VKQKELCHWGDKGPTTIGCTIICRSFDESTKLGYSKKQIQNKFNDLKRAYLNWRDGLKQSGLGRDPETGEVAVDPVWYAARHGEPSAPASEKYKRPPFCEQLFSLFGHTPRYRGQLVSAGGHGPDQTSSGDNPQTPQDSSDEPVRSRTVGQSSKRTSREHSVCSPIKKKSTKTPSLDESLDALDSIIKDASECKSRCITEVEEMAKVHQILKEDGYSESDIFFAQAVNLCTDRLHCRAFLNMETKEGRFNYIKVSWDVMTLMSK</sequence>
<evidence type="ECO:0000313" key="3">
    <source>
        <dbReference type="EMBL" id="KAG2627864.1"/>
    </source>
</evidence>